<dbReference type="AlphaFoldDB" id="A0A9X1V0B2"/>
<organism evidence="1 2">
    <name type="scientific">Christiangramia crocea</name>
    <dbReference type="NCBI Taxonomy" id="2904124"/>
    <lineage>
        <taxon>Bacteria</taxon>
        <taxon>Pseudomonadati</taxon>
        <taxon>Bacteroidota</taxon>
        <taxon>Flavobacteriia</taxon>
        <taxon>Flavobacteriales</taxon>
        <taxon>Flavobacteriaceae</taxon>
        <taxon>Christiangramia</taxon>
    </lineage>
</organism>
<keyword evidence="2" id="KW-1185">Reference proteome</keyword>
<dbReference type="RefSeq" id="WP_240100140.1">
    <property type="nucleotide sequence ID" value="NZ_JAJSON010000025.1"/>
</dbReference>
<dbReference type="EMBL" id="JAJSON010000025">
    <property type="protein sequence ID" value="MCG9972784.1"/>
    <property type="molecule type" value="Genomic_DNA"/>
</dbReference>
<evidence type="ECO:0000313" key="1">
    <source>
        <dbReference type="EMBL" id="MCG9972784.1"/>
    </source>
</evidence>
<gene>
    <name evidence="1" type="ORF">LU635_14130</name>
</gene>
<name>A0A9X1V0B2_9FLAO</name>
<reference evidence="1" key="1">
    <citation type="submission" date="2021-12" db="EMBL/GenBank/DDBJ databases">
        <title>Description of Gramella crocea sp. nov., a new bacterium isolated from activated sludge.</title>
        <authorList>
            <person name="Zhang X."/>
        </authorList>
    </citation>
    <scope>NUCLEOTIDE SEQUENCE</scope>
    <source>
        <strain evidence="1">YB25</strain>
    </source>
</reference>
<comment type="caution">
    <text evidence="1">The sequence shown here is derived from an EMBL/GenBank/DDBJ whole genome shotgun (WGS) entry which is preliminary data.</text>
</comment>
<evidence type="ECO:0000313" key="2">
    <source>
        <dbReference type="Proteomes" id="UP001139344"/>
    </source>
</evidence>
<dbReference type="Proteomes" id="UP001139344">
    <property type="component" value="Unassembled WGS sequence"/>
</dbReference>
<proteinExistence type="predicted"/>
<protein>
    <submittedName>
        <fullName evidence="1">Uncharacterized protein</fullName>
    </submittedName>
</protein>
<accession>A0A9X1V0B2</accession>
<sequence length="128" mass="15910">MKSEVIYNDDLHFEHRHWQGELSFWQDELKSFKKRMEELSKRWTDEKVLAQLEHFQNQFIRHGEVIDSLEHEIHVHETDMAKHAEKGEEVMDRDLTKNHFEFRERMGLQRKIYAELKEDFFRFLSKYR</sequence>